<reference key="1">
    <citation type="submission" date="2010-11" db="EMBL/GenBank/DDBJ databases">
        <title>Complete sequence of chromosome of Caldicellulosiruptor kristjanssonii 177R1B.</title>
        <authorList>
            <consortium name="US DOE Joint Genome Institute"/>
            <person name="Lucas S."/>
            <person name="Copeland A."/>
            <person name="Lapidus A."/>
            <person name="Cheng J.-F."/>
            <person name="Bruce D."/>
            <person name="Goodwin L."/>
            <person name="Pitluck S."/>
            <person name="Davenport K."/>
            <person name="Detter J.C."/>
            <person name="Han C."/>
            <person name="Tapia R."/>
            <person name="Land M."/>
            <person name="Hauser L."/>
            <person name="Jeffries C."/>
            <person name="Kyrpides N."/>
            <person name="Ivanova N."/>
            <person name="Mikhailova N."/>
            <person name="Blumer-Schuette S.E."/>
            <person name="Kelly R.M."/>
            <person name="Woyke T."/>
        </authorList>
    </citation>
    <scope>NUCLEOTIDE SEQUENCE</scope>
    <source>
        <strain>177R1B</strain>
    </source>
</reference>
<evidence type="ECO:0000313" key="9">
    <source>
        <dbReference type="Proteomes" id="UP000009256"/>
    </source>
</evidence>
<keyword evidence="5" id="KW-0442">Lipid degradation</keyword>
<dbReference type="Proteomes" id="UP000009256">
    <property type="component" value="Chromosome"/>
</dbReference>
<dbReference type="STRING" id="632335.Calkr_2128"/>
<keyword evidence="6" id="KW-0443">Lipid metabolism</keyword>
<feature type="domain" description="PLD phosphodiesterase" evidence="7">
    <location>
        <begin position="97"/>
        <end position="124"/>
    </location>
</feature>
<sequence>MIEILVTGEKLVGKGIRSLGTVIEELIVSATDEIHVAAYLITSTTLVDLLAGAAGRGIRVYVVVNDLGEQPAGVREKLLAAVKKFEHFTVREFSRRNKGVLHAKVLVVDRNKAVVGSANFTYSGMTEGNYEIAVLLEGREAAIIARIIEEL</sequence>
<evidence type="ECO:0000256" key="4">
    <source>
        <dbReference type="ARBA" id="ARBA00022801"/>
    </source>
</evidence>
<dbReference type="PROSITE" id="PS50035">
    <property type="entry name" value="PLD"/>
    <property type="match status" value="1"/>
</dbReference>
<dbReference type="HOGENOM" id="CLU_136188_0_0_9"/>
<keyword evidence="4" id="KW-0378">Hydrolase</keyword>
<evidence type="ECO:0000256" key="1">
    <source>
        <dbReference type="ARBA" id="ARBA00000798"/>
    </source>
</evidence>
<dbReference type="GO" id="GO:0016042">
    <property type="term" value="P:lipid catabolic process"/>
    <property type="evidence" value="ECO:0007669"/>
    <property type="project" value="UniProtKB-KW"/>
</dbReference>
<dbReference type="SUPFAM" id="SSF56024">
    <property type="entry name" value="Phospholipase D/nuclease"/>
    <property type="match status" value="1"/>
</dbReference>
<protein>
    <recommendedName>
        <fullName evidence="3">phospholipase D</fullName>
        <ecNumber evidence="3">3.1.4.4</ecNumber>
    </recommendedName>
</protein>
<dbReference type="InterPro" id="IPR025202">
    <property type="entry name" value="PLD-like_dom"/>
</dbReference>
<comment type="catalytic activity">
    <reaction evidence="1">
        <text>a 1,2-diacyl-sn-glycero-3-phosphocholine + H2O = a 1,2-diacyl-sn-glycero-3-phosphate + choline + H(+)</text>
        <dbReference type="Rhea" id="RHEA:14445"/>
        <dbReference type="ChEBI" id="CHEBI:15354"/>
        <dbReference type="ChEBI" id="CHEBI:15377"/>
        <dbReference type="ChEBI" id="CHEBI:15378"/>
        <dbReference type="ChEBI" id="CHEBI:57643"/>
        <dbReference type="ChEBI" id="CHEBI:58608"/>
        <dbReference type="EC" id="3.1.4.4"/>
    </reaction>
</comment>
<accession>E4S5T3</accession>
<dbReference type="InterPro" id="IPR051406">
    <property type="entry name" value="PLD_domain"/>
</dbReference>
<dbReference type="GO" id="GO:0006793">
    <property type="term" value="P:phosphorus metabolic process"/>
    <property type="evidence" value="ECO:0007669"/>
    <property type="project" value="UniProtKB-ARBA"/>
</dbReference>
<dbReference type="RefSeq" id="WP_013433314.1">
    <property type="nucleotide sequence ID" value="NC_014721.1"/>
</dbReference>
<evidence type="ECO:0000256" key="2">
    <source>
        <dbReference type="ARBA" id="ARBA00008664"/>
    </source>
</evidence>
<dbReference type="GO" id="GO:0004630">
    <property type="term" value="F:phospholipase D activity"/>
    <property type="evidence" value="ECO:0007669"/>
    <property type="project" value="UniProtKB-EC"/>
</dbReference>
<evidence type="ECO:0000256" key="6">
    <source>
        <dbReference type="ARBA" id="ARBA00023098"/>
    </source>
</evidence>
<reference evidence="8 9" key="2">
    <citation type="journal article" date="2011" name="J. Bacteriol.">
        <title>Complete genome sequences for the anaerobic, extremely thermophilic plant biomass-degrading bacteria Caldicellulosiruptor hydrothermalis, Caldicellulosiruptor kristjanssonii, Caldicellulosiruptor kronotskyensis, Caldicellulosiruptor owensenis, and Caldicellulosiruptor lactoaceticus.</title>
        <authorList>
            <person name="Blumer-Schuette S.E."/>
            <person name="Ozdemir I."/>
            <person name="Mistry D."/>
            <person name="Lucas S."/>
            <person name="Lapidus A."/>
            <person name="Cheng J.F."/>
            <person name="Goodwin L.A."/>
            <person name="Pitluck S."/>
            <person name="Land M.L."/>
            <person name="Hauser L.J."/>
            <person name="Woyke T."/>
            <person name="Mikhailova N."/>
            <person name="Pati A."/>
            <person name="Kyrpides N.C."/>
            <person name="Ivanova N."/>
            <person name="Detter J.C."/>
            <person name="Walston-Davenport K."/>
            <person name="Han S."/>
            <person name="Adams M.W."/>
            <person name="Kelly R.M."/>
        </authorList>
    </citation>
    <scope>NUCLEOTIDE SEQUENCE [LARGE SCALE GENOMIC DNA]</scope>
    <source>
        <strain evidence="9">ATCC 700853 / DSM 12137 / I77R1B</strain>
    </source>
</reference>
<dbReference type="Pfam" id="PF13091">
    <property type="entry name" value="PLDc_2"/>
    <property type="match status" value="1"/>
</dbReference>
<name>E4S5T3_CALA7</name>
<gene>
    <name evidence="8" type="ordered locus">Calkr_2128</name>
</gene>
<dbReference type="InterPro" id="IPR001736">
    <property type="entry name" value="PLipase_D/transphosphatidylase"/>
</dbReference>
<dbReference type="SMART" id="SM00155">
    <property type="entry name" value="PLDc"/>
    <property type="match status" value="1"/>
</dbReference>
<dbReference type="EMBL" id="CP002326">
    <property type="protein sequence ID" value="ADQ41593.1"/>
    <property type="molecule type" value="Genomic_DNA"/>
</dbReference>
<dbReference type="KEGG" id="cki:Calkr_2128"/>
<dbReference type="Gene3D" id="3.30.870.10">
    <property type="entry name" value="Endonuclease Chain A"/>
    <property type="match status" value="1"/>
</dbReference>
<dbReference type="OrthoDB" id="9802848at2"/>
<dbReference type="eggNOG" id="COG1502">
    <property type="taxonomic scope" value="Bacteria"/>
</dbReference>
<organism evidence="8 9">
    <name type="scientific">Caldicellulosiruptor acetigenus (strain ATCC 700853 / DSM 12137 / I77R1B)</name>
    <name type="common">Caldicellulosiruptor kristjanssonii</name>
    <dbReference type="NCBI Taxonomy" id="632335"/>
    <lineage>
        <taxon>Bacteria</taxon>
        <taxon>Bacillati</taxon>
        <taxon>Bacillota</taxon>
        <taxon>Bacillota incertae sedis</taxon>
        <taxon>Caldicellulosiruptorales</taxon>
        <taxon>Caldicellulosiruptoraceae</taxon>
        <taxon>Caldicellulosiruptor</taxon>
    </lineage>
</organism>
<keyword evidence="9" id="KW-1185">Reference proteome</keyword>
<evidence type="ECO:0000256" key="5">
    <source>
        <dbReference type="ARBA" id="ARBA00022963"/>
    </source>
</evidence>
<dbReference type="AlphaFoldDB" id="E4S5T3"/>
<evidence type="ECO:0000259" key="7">
    <source>
        <dbReference type="PROSITE" id="PS50035"/>
    </source>
</evidence>
<dbReference type="PANTHER" id="PTHR43856:SF1">
    <property type="entry name" value="MITOCHONDRIAL CARDIOLIPIN HYDROLASE"/>
    <property type="match status" value="1"/>
</dbReference>
<comment type="similarity">
    <text evidence="2">Belongs to the phospholipase D family.</text>
</comment>
<proteinExistence type="inferred from homology"/>
<evidence type="ECO:0000256" key="3">
    <source>
        <dbReference type="ARBA" id="ARBA00012027"/>
    </source>
</evidence>
<evidence type="ECO:0000313" key="8">
    <source>
        <dbReference type="EMBL" id="ADQ41593.1"/>
    </source>
</evidence>
<dbReference type="EC" id="3.1.4.4" evidence="3"/>
<dbReference type="GO" id="GO:0016891">
    <property type="term" value="F:RNA endonuclease activity producing 5'-phosphomonoesters, hydrolytic mechanism"/>
    <property type="evidence" value="ECO:0007669"/>
    <property type="project" value="TreeGrafter"/>
</dbReference>
<dbReference type="PANTHER" id="PTHR43856">
    <property type="entry name" value="CARDIOLIPIN HYDROLASE"/>
    <property type="match status" value="1"/>
</dbReference>